<dbReference type="SUPFAM" id="SSF142338">
    <property type="entry name" value="CofD-like"/>
    <property type="match status" value="1"/>
</dbReference>
<evidence type="ECO:0000256" key="1">
    <source>
        <dbReference type="ARBA" id="ARBA00022490"/>
    </source>
</evidence>
<sequence>MKRWLLLGLAGIVMISAALAYFWRAMELNLPGATAVAAGLTGLLLLILSLHQGILSLMRNLDRIPRTETVQSEHDRLVQMVYDRQVLSKGRRIVVIGGGTGLSVLLRGMKQVTTNISAIVTVADDGGGSGVLREDLGMLPPGDIRSCLLALAEMEPTMEALLQYRFTEGVLKGQSFGNLFVASMNGISDSFEEAVKKMGEVLAVKGQVLPVTLEDLTLYAQLKNGKVIKGESNIPLKCQEENSPIDFVFIRPRKPAALPEVLTAIDGAEAIVLGPGSLYTSIIPNLLVSAVTERINQSKAVKIYLPNLMTQPGETDRYAVVDHVEALMSNTGLAHLDYVLANAQKVPQAIVDKYRLEGAEMVLPNAEDHQRLKESDIQLMEVNAVDIRKEYVRHDALTISRIIHDQLIPEKHRATLLHKTAAH</sequence>
<keyword evidence="3" id="KW-0812">Transmembrane</keyword>
<dbReference type="InterPro" id="IPR038136">
    <property type="entry name" value="CofD-like_dom_sf"/>
</dbReference>
<evidence type="ECO:0000256" key="2">
    <source>
        <dbReference type="HAMAP-Rule" id="MF_00973"/>
    </source>
</evidence>
<keyword evidence="3" id="KW-1133">Transmembrane helix</keyword>
<keyword evidence="5" id="KW-1185">Reference proteome</keyword>
<protein>
    <recommendedName>
        <fullName evidence="2">Putative gluconeogenesis factor</fullName>
    </recommendedName>
</protein>
<dbReference type="PANTHER" id="PTHR30135">
    <property type="entry name" value="UNCHARACTERIZED PROTEIN YVCK-RELATED"/>
    <property type="match status" value="1"/>
</dbReference>
<dbReference type="Pfam" id="PF01933">
    <property type="entry name" value="CofD"/>
    <property type="match status" value="1"/>
</dbReference>
<dbReference type="Proteomes" id="UP001407405">
    <property type="component" value="Unassembled WGS sequence"/>
</dbReference>
<comment type="similarity">
    <text evidence="2">Belongs to the gluconeogenesis factor family.</text>
</comment>
<evidence type="ECO:0000313" key="4">
    <source>
        <dbReference type="EMBL" id="MEN1759167.1"/>
    </source>
</evidence>
<dbReference type="CDD" id="cd07187">
    <property type="entry name" value="YvcK_like"/>
    <property type="match status" value="1"/>
</dbReference>
<dbReference type="InterPro" id="IPR010119">
    <property type="entry name" value="Gluconeogen_factor"/>
</dbReference>
<feature type="transmembrane region" description="Helical" evidence="3">
    <location>
        <begin position="30"/>
        <end position="50"/>
    </location>
</feature>
<dbReference type="RefSeq" id="WP_343184542.1">
    <property type="nucleotide sequence ID" value="NZ_JBCITM010000001.1"/>
</dbReference>
<comment type="caution">
    <text evidence="4">The sequence shown here is derived from an EMBL/GenBank/DDBJ whole genome shotgun (WGS) entry which is preliminary data.</text>
</comment>
<evidence type="ECO:0000256" key="3">
    <source>
        <dbReference type="SAM" id="Phobius"/>
    </source>
</evidence>
<organism evidence="4 5">
    <name type="scientific">Anoxynatronum sibiricum</name>
    <dbReference type="NCBI Taxonomy" id="210623"/>
    <lineage>
        <taxon>Bacteria</taxon>
        <taxon>Bacillati</taxon>
        <taxon>Bacillota</taxon>
        <taxon>Clostridia</taxon>
        <taxon>Eubacteriales</taxon>
        <taxon>Clostridiaceae</taxon>
        <taxon>Anoxynatronum</taxon>
    </lineage>
</organism>
<dbReference type="EMBL" id="JBCITM010000001">
    <property type="protein sequence ID" value="MEN1759167.1"/>
    <property type="molecule type" value="Genomic_DNA"/>
</dbReference>
<comment type="function">
    <text evidence="2">Required for morphogenesis under gluconeogenic growth conditions.</text>
</comment>
<dbReference type="NCBIfam" id="TIGR01826">
    <property type="entry name" value="CofD_related"/>
    <property type="match status" value="1"/>
</dbReference>
<comment type="subcellular location">
    <subcellularLocation>
        <location evidence="2">Cytoplasm</location>
    </subcellularLocation>
</comment>
<gene>
    <name evidence="4" type="ORF">AAIG11_01655</name>
</gene>
<dbReference type="HAMAP" id="MF_00973">
    <property type="entry name" value="Gluconeogen_factor"/>
    <property type="match status" value="1"/>
</dbReference>
<evidence type="ECO:0000313" key="5">
    <source>
        <dbReference type="Proteomes" id="UP001407405"/>
    </source>
</evidence>
<dbReference type="PANTHER" id="PTHR30135:SF3">
    <property type="entry name" value="GLUCONEOGENESIS FACTOR-RELATED"/>
    <property type="match status" value="1"/>
</dbReference>
<keyword evidence="3" id="KW-0472">Membrane</keyword>
<proteinExistence type="inferred from homology"/>
<dbReference type="InterPro" id="IPR002882">
    <property type="entry name" value="CofD"/>
</dbReference>
<accession>A0ABU9VPZ5</accession>
<reference evidence="4 5" key="1">
    <citation type="submission" date="2024-04" db="EMBL/GenBank/DDBJ databases">
        <title>Genome sequencing and metabolic network reconstruction of aminoacids and betaine degradation by Anoxynatronum sibiricum.</title>
        <authorList>
            <person name="Detkova E.N."/>
            <person name="Boltjanskaja Y.V."/>
            <person name="Mardanov A.V."/>
            <person name="Kevbrin V."/>
        </authorList>
    </citation>
    <scope>NUCLEOTIDE SEQUENCE [LARGE SCALE GENOMIC DNA]</scope>
    <source>
        <strain evidence="4 5">Z-7981</strain>
    </source>
</reference>
<dbReference type="Gene3D" id="3.40.50.10680">
    <property type="entry name" value="CofD-like domains"/>
    <property type="match status" value="1"/>
</dbReference>
<keyword evidence="1 2" id="KW-0963">Cytoplasm</keyword>
<name>A0ABU9VPZ5_9CLOT</name>